<dbReference type="VEuPathDB" id="VectorBase:AATE008201"/>
<proteinExistence type="predicted"/>
<dbReference type="AlphaFoldDB" id="A0A182IYZ2"/>
<dbReference type="STRING" id="41427.A0A182IYZ2"/>
<dbReference type="EnsemblMetazoa" id="AATE008201-RA">
    <property type="protein sequence ID" value="AATE008201-PA.1"/>
    <property type="gene ID" value="AATE008201"/>
</dbReference>
<evidence type="ECO:0000313" key="1">
    <source>
        <dbReference type="EnsemblMetazoa" id="AATE008201-PA.1"/>
    </source>
</evidence>
<accession>A0A182IYZ2</accession>
<reference evidence="1" key="1">
    <citation type="submission" date="2022-08" db="UniProtKB">
        <authorList>
            <consortium name="EnsemblMetazoa"/>
        </authorList>
    </citation>
    <scope>IDENTIFICATION</scope>
    <source>
        <strain evidence="1">EBRO</strain>
    </source>
</reference>
<name>A0A182IYZ2_ANOAO</name>
<protein>
    <submittedName>
        <fullName evidence="1">Uncharacterized protein</fullName>
    </submittedName>
</protein>
<organism evidence="1">
    <name type="scientific">Anopheles atroparvus</name>
    <name type="common">European mosquito</name>
    <dbReference type="NCBI Taxonomy" id="41427"/>
    <lineage>
        <taxon>Eukaryota</taxon>
        <taxon>Metazoa</taxon>
        <taxon>Ecdysozoa</taxon>
        <taxon>Arthropoda</taxon>
        <taxon>Hexapoda</taxon>
        <taxon>Insecta</taxon>
        <taxon>Pterygota</taxon>
        <taxon>Neoptera</taxon>
        <taxon>Endopterygota</taxon>
        <taxon>Diptera</taxon>
        <taxon>Nematocera</taxon>
        <taxon>Culicoidea</taxon>
        <taxon>Culicidae</taxon>
        <taxon>Anophelinae</taxon>
        <taxon>Anopheles</taxon>
    </lineage>
</organism>
<sequence length="106" mass="11933">MWPTNRQRSGLAGRSLLLPPRHHHLLLAATLVMMLNVLTVQSLIHSPPRIIKQPPPDEMLFQVAQQGESDKPFLIECEAEGEPTPKEPKIVSVIIIFIIVIDDEQL</sequence>